<evidence type="ECO:0000256" key="6">
    <source>
        <dbReference type="ARBA" id="ARBA00023002"/>
    </source>
</evidence>
<sequence length="294" mass="33988">MALAPVIYNREKWISENEKYFLPPVCNKMMHQDGQMKVFFVGGPNQRKDYHIEEGEELFYMVKGDMCLKVIEHGKHRDVPIKEGEIFLLPGRVAHSPQRQENTIGLVIERERAESEKDGLRYFQEKDGVPTTDSLYEEWFHCTDLGTQLAPVIKRYFASEQFKTGKPIPGTIPENPPVVLDDKISLQNPFNFHSWIERNRSEINQKGFIQLFGDTYQFQVRVYGQGENTDQCEHAETWIWQIEGESSVTVGDALYTLKENDTMLIRAGQTYTSKRSENSIALICFQDPAKKKAQ</sequence>
<keyword evidence="9" id="KW-1185">Reference proteome</keyword>
<dbReference type="Pfam" id="PF06052">
    <property type="entry name" value="3-HAO"/>
    <property type="match status" value="1"/>
</dbReference>
<proteinExistence type="inferred from homology"/>
<evidence type="ECO:0000313" key="12">
    <source>
        <dbReference type="RefSeq" id="XP_035826844.1"/>
    </source>
</evidence>
<organism evidence="9 11">
    <name type="scientific">Aplysia californica</name>
    <name type="common">California sea hare</name>
    <dbReference type="NCBI Taxonomy" id="6500"/>
    <lineage>
        <taxon>Eukaryota</taxon>
        <taxon>Metazoa</taxon>
        <taxon>Spiralia</taxon>
        <taxon>Lophotrochozoa</taxon>
        <taxon>Mollusca</taxon>
        <taxon>Gastropoda</taxon>
        <taxon>Heterobranchia</taxon>
        <taxon>Euthyneura</taxon>
        <taxon>Tectipleura</taxon>
        <taxon>Aplysiida</taxon>
        <taxon>Aplysioidea</taxon>
        <taxon>Aplysiidae</taxon>
        <taxon>Aplysia</taxon>
    </lineage>
</organism>
<feature type="binding site" evidence="8">
    <location>
        <position position="95"/>
    </location>
    <ligand>
        <name>Fe cation</name>
        <dbReference type="ChEBI" id="CHEBI:24875"/>
        <note>catalytic</note>
    </ligand>
</feature>
<evidence type="ECO:0000256" key="7">
    <source>
        <dbReference type="ARBA" id="ARBA00023004"/>
    </source>
</evidence>
<protein>
    <recommendedName>
        <fullName evidence="8">3-hydroxyanthranilate 3,4-dioxygenase</fullName>
        <ecNumber evidence="8">1.13.11.6</ecNumber>
    </recommendedName>
    <alternativeName>
        <fullName evidence="8">3-hydroxyanthranilate oxygenase</fullName>
        <shortName evidence="8">3-HAO</shortName>
    </alternativeName>
    <alternativeName>
        <fullName evidence="8">3-hydroxyanthranilic acid dioxygenase</fullName>
        <shortName evidence="8">HAD</shortName>
    </alternativeName>
</protein>
<keyword evidence="6 8" id="KW-0560">Oxidoreductase</keyword>
<dbReference type="GeneID" id="101863450"/>
<dbReference type="RefSeq" id="XP_005102961.1">
    <property type="nucleotide sequence ID" value="XM_005102904.3"/>
</dbReference>
<keyword evidence="3 8" id="KW-0662">Pyridine nucleotide biosynthesis</keyword>
<reference evidence="10 11" key="1">
    <citation type="submission" date="2025-05" db="UniProtKB">
        <authorList>
            <consortium name="RefSeq"/>
        </authorList>
    </citation>
    <scope>IDENTIFICATION</scope>
</reference>
<comment type="pathway">
    <text evidence="8">Cofactor biosynthesis; NAD(+) biosynthesis; quinolinate from L-kynurenine: step 3/3.</text>
</comment>
<dbReference type="PANTHER" id="PTHR15497:SF1">
    <property type="entry name" value="3-HYDROXYANTHRANILATE 3,4-DIOXYGENASE"/>
    <property type="match status" value="1"/>
</dbReference>
<dbReference type="HAMAP" id="MF_00825">
    <property type="entry name" value="3_HAO"/>
    <property type="match status" value="1"/>
</dbReference>
<feature type="region of interest" description="Domain B" evidence="8">
    <location>
        <begin position="169"/>
        <end position="294"/>
    </location>
</feature>
<evidence type="ECO:0000313" key="10">
    <source>
        <dbReference type="RefSeq" id="XP_005102960.1"/>
    </source>
</evidence>
<keyword evidence="5 8" id="KW-0223">Dioxygenase</keyword>
<feature type="binding site" evidence="8">
    <location>
        <position position="57"/>
    </location>
    <ligand>
        <name>Fe cation</name>
        <dbReference type="ChEBI" id="CHEBI:24875"/>
        <note>catalytic</note>
    </ligand>
</feature>
<dbReference type="NCBIfam" id="TIGR03037">
    <property type="entry name" value="anthran_nbaC"/>
    <property type="match status" value="1"/>
</dbReference>
<evidence type="ECO:0000256" key="8">
    <source>
        <dbReference type="HAMAP-Rule" id="MF_03019"/>
    </source>
</evidence>
<feature type="binding site" evidence="8">
    <location>
        <position position="57"/>
    </location>
    <ligand>
        <name>substrate</name>
    </ligand>
</feature>
<feature type="binding site" evidence="8">
    <location>
        <position position="109"/>
    </location>
    <ligand>
        <name>substrate</name>
    </ligand>
</feature>
<evidence type="ECO:0000256" key="1">
    <source>
        <dbReference type="ARBA" id="ARBA00001954"/>
    </source>
</evidence>
<dbReference type="InterPro" id="IPR011051">
    <property type="entry name" value="RmlC_Cupin_sf"/>
</dbReference>
<evidence type="ECO:0000313" key="11">
    <source>
        <dbReference type="RefSeq" id="XP_005102961.1"/>
    </source>
</evidence>
<comment type="function">
    <text evidence="2 8">Catalyzes the oxidative ring opening of 3-hydroxyanthranilate to 2-amino-3-carboxymuconate semialdehyde, which spontaneously cyclizes to quinolinate.</text>
</comment>
<evidence type="ECO:0000256" key="2">
    <source>
        <dbReference type="ARBA" id="ARBA00002752"/>
    </source>
</evidence>
<keyword evidence="7 8" id="KW-0408">Iron</keyword>
<dbReference type="EC" id="1.13.11.6" evidence="8"/>
<feature type="binding site" evidence="8">
    <location>
        <position position="51"/>
    </location>
    <ligand>
        <name>Fe cation</name>
        <dbReference type="ChEBI" id="CHEBI:24875"/>
        <note>catalytic</note>
    </ligand>
</feature>
<name>A0ABM0JW77_APLCA</name>
<comment type="caution">
    <text evidence="8">Lacks conserved residue(s) required for the propagation of feature annotation.</text>
</comment>
<keyword evidence="4 8" id="KW-0479">Metal-binding</keyword>
<feature type="region of interest" description="Domain A (catalytic)" evidence="8">
    <location>
        <begin position="1"/>
        <end position="169"/>
    </location>
</feature>
<comment type="similarity">
    <text evidence="8">Belongs to the 3-HAO family.</text>
</comment>
<feature type="binding site" evidence="8">
    <location>
        <position position="99"/>
    </location>
    <ligand>
        <name>substrate</name>
    </ligand>
</feature>
<dbReference type="Gene3D" id="2.60.120.10">
    <property type="entry name" value="Jelly Rolls"/>
    <property type="match status" value="1"/>
</dbReference>
<keyword evidence="8" id="KW-0963">Cytoplasm</keyword>
<dbReference type="PANTHER" id="PTHR15497">
    <property type="entry name" value="3-HYDROXYANTHRANILATE 3,4-DIOXYGENASE"/>
    <property type="match status" value="1"/>
</dbReference>
<comment type="cofactor">
    <cofactor evidence="1 8">
        <name>Fe(2+)</name>
        <dbReference type="ChEBI" id="CHEBI:29033"/>
    </cofactor>
</comment>
<evidence type="ECO:0000256" key="3">
    <source>
        <dbReference type="ARBA" id="ARBA00022642"/>
    </source>
</evidence>
<evidence type="ECO:0000313" key="9">
    <source>
        <dbReference type="Proteomes" id="UP000694888"/>
    </source>
</evidence>
<evidence type="ECO:0000256" key="5">
    <source>
        <dbReference type="ARBA" id="ARBA00022964"/>
    </source>
</evidence>
<gene>
    <name evidence="10 11 12" type="primary">LOC101863450</name>
</gene>
<dbReference type="CDD" id="cd06123">
    <property type="entry name" value="cupin_HAO"/>
    <property type="match status" value="1"/>
</dbReference>
<comment type="subcellular location">
    <subcellularLocation>
        <location evidence="8">Cytoplasm</location>
    </subcellularLocation>
</comment>
<dbReference type="RefSeq" id="XP_005102960.1">
    <property type="nucleotide sequence ID" value="XM_005102903.3"/>
</dbReference>
<dbReference type="SUPFAM" id="SSF51182">
    <property type="entry name" value="RmlC-like cupins"/>
    <property type="match status" value="2"/>
</dbReference>
<comment type="catalytic activity">
    <reaction evidence="8">
        <text>3-hydroxyanthranilate + O2 = (2Z,4Z)-2-amino-3-carboxymuconate 6-semialdehyde</text>
        <dbReference type="Rhea" id="RHEA:17953"/>
        <dbReference type="ChEBI" id="CHEBI:15379"/>
        <dbReference type="ChEBI" id="CHEBI:36559"/>
        <dbReference type="ChEBI" id="CHEBI:77612"/>
        <dbReference type="EC" id="1.13.11.6"/>
    </reaction>
</comment>
<dbReference type="Proteomes" id="UP000694888">
    <property type="component" value="Unplaced"/>
</dbReference>
<dbReference type="InterPro" id="IPR010329">
    <property type="entry name" value="3hydroanth_dOase"/>
</dbReference>
<evidence type="ECO:0000256" key="4">
    <source>
        <dbReference type="ARBA" id="ARBA00022723"/>
    </source>
</evidence>
<accession>A0ABM0JW77</accession>
<feature type="binding site" evidence="8">
    <location>
        <position position="47"/>
    </location>
    <ligand>
        <name>O2</name>
        <dbReference type="ChEBI" id="CHEBI:15379"/>
    </ligand>
</feature>
<dbReference type="InterPro" id="IPR014710">
    <property type="entry name" value="RmlC-like_jellyroll"/>
</dbReference>
<dbReference type="RefSeq" id="XP_035826844.1">
    <property type="nucleotide sequence ID" value="XM_035970951.1"/>
</dbReference>